<evidence type="ECO:0000256" key="3">
    <source>
        <dbReference type="ARBA" id="ARBA00023295"/>
    </source>
</evidence>
<evidence type="ECO:0000256" key="2">
    <source>
        <dbReference type="ARBA" id="ARBA00022801"/>
    </source>
</evidence>
<dbReference type="Pfam" id="PF01183">
    <property type="entry name" value="Glyco_hydro_25"/>
    <property type="match status" value="1"/>
</dbReference>
<proteinExistence type="inferred from homology"/>
<dbReference type="OrthoDB" id="9798192at2"/>
<dbReference type="Gene3D" id="3.20.20.80">
    <property type="entry name" value="Glycosidases"/>
    <property type="match status" value="1"/>
</dbReference>
<dbReference type="SUPFAM" id="SSF51445">
    <property type="entry name" value="(Trans)glycosidases"/>
    <property type="match status" value="1"/>
</dbReference>
<dbReference type="PROSITE" id="PS51904">
    <property type="entry name" value="GLYCOSYL_HYDROL_F25_2"/>
    <property type="match status" value="1"/>
</dbReference>
<dbReference type="GO" id="GO:0009253">
    <property type="term" value="P:peptidoglycan catabolic process"/>
    <property type="evidence" value="ECO:0007669"/>
    <property type="project" value="InterPro"/>
</dbReference>
<name>A0A2A2GJ44_9RHOB</name>
<comment type="similarity">
    <text evidence="1">Belongs to the glycosyl hydrolase 25 family.</text>
</comment>
<reference evidence="4 5" key="1">
    <citation type="submission" date="2017-09" db="EMBL/GenBank/DDBJ databases">
        <title>Paracoccus alkalisoli sp. nov., isolated from saline alkaline soil.</title>
        <authorList>
            <person name="Dong X."/>
            <person name="Zhang G."/>
        </authorList>
    </citation>
    <scope>NUCLEOTIDE SEQUENCE [LARGE SCALE GENOMIC DNA]</scope>
    <source>
        <strain evidence="4 5">WN007</strain>
    </source>
</reference>
<dbReference type="EMBL" id="NSJZ01000009">
    <property type="protein sequence ID" value="PAU96919.1"/>
    <property type="molecule type" value="Genomic_DNA"/>
</dbReference>
<dbReference type="PANTHER" id="PTHR34135:SF2">
    <property type="entry name" value="LYSOZYME"/>
    <property type="match status" value="1"/>
</dbReference>
<dbReference type="AlphaFoldDB" id="A0A2A2GJ44"/>
<dbReference type="Proteomes" id="UP000218023">
    <property type="component" value="Unassembled WGS sequence"/>
</dbReference>
<dbReference type="InterPro" id="IPR018077">
    <property type="entry name" value="Glyco_hydro_fam25_subgr"/>
</dbReference>
<gene>
    <name evidence="4" type="ORF">CK240_11255</name>
</gene>
<evidence type="ECO:0000256" key="1">
    <source>
        <dbReference type="ARBA" id="ARBA00010646"/>
    </source>
</evidence>
<evidence type="ECO:0000313" key="5">
    <source>
        <dbReference type="Proteomes" id="UP000218023"/>
    </source>
</evidence>
<comment type="caution">
    <text evidence="4">The sequence shown here is derived from an EMBL/GenBank/DDBJ whole genome shotgun (WGS) entry which is preliminary data.</text>
</comment>
<keyword evidence="3" id="KW-0326">Glycosidase</keyword>
<dbReference type="PANTHER" id="PTHR34135">
    <property type="entry name" value="LYSOZYME"/>
    <property type="match status" value="1"/>
</dbReference>
<protein>
    <submittedName>
        <fullName evidence="4">Glycoside hydrolase</fullName>
    </submittedName>
</protein>
<dbReference type="InterPro" id="IPR002053">
    <property type="entry name" value="Glyco_hydro_25"/>
</dbReference>
<dbReference type="GO" id="GO:0016052">
    <property type="term" value="P:carbohydrate catabolic process"/>
    <property type="evidence" value="ECO:0007669"/>
    <property type="project" value="TreeGrafter"/>
</dbReference>
<accession>A0A2A2GJ44</accession>
<sequence length="271" mass="29960">MKAVALAAVTALAACGGGPTRRVVTDISIGSGQSVQGSFTGGAVPLLGDTAPHVWTSGHPYNLPVHGVDVSRYQGDVNWHQARASGINFAFIKATEGGDHSDPAFRRYWAETRAAGIPRGAYHFYYFCRSGAEQAAWFMANVPRERGALPPVIDLEWNHQSRSCPFKPSAAEVRREVGIMMSMLHQYYGQRPIIYTTVDFYRDTGVRNVGAEFWLRSVADHPRGTYPGQQWSFWQYTGTGTAPGFRGNVDLNAFAGSRAQWNRWLATRSQR</sequence>
<dbReference type="InterPro" id="IPR017853">
    <property type="entry name" value="GH"/>
</dbReference>
<dbReference type="PROSITE" id="PS51257">
    <property type="entry name" value="PROKAR_LIPOPROTEIN"/>
    <property type="match status" value="1"/>
</dbReference>
<keyword evidence="2 4" id="KW-0378">Hydrolase</keyword>
<keyword evidence="5" id="KW-1185">Reference proteome</keyword>
<dbReference type="CDD" id="cd06413">
    <property type="entry name" value="GH25_muramidase_1"/>
    <property type="match status" value="1"/>
</dbReference>
<dbReference type="GO" id="GO:0003796">
    <property type="term" value="F:lysozyme activity"/>
    <property type="evidence" value="ECO:0007669"/>
    <property type="project" value="InterPro"/>
</dbReference>
<evidence type="ECO:0000313" key="4">
    <source>
        <dbReference type="EMBL" id="PAU96919.1"/>
    </source>
</evidence>
<dbReference type="SMART" id="SM00641">
    <property type="entry name" value="Glyco_25"/>
    <property type="match status" value="1"/>
</dbReference>
<dbReference type="GO" id="GO:0016998">
    <property type="term" value="P:cell wall macromolecule catabolic process"/>
    <property type="evidence" value="ECO:0007669"/>
    <property type="project" value="InterPro"/>
</dbReference>
<organism evidence="4 5">
    <name type="scientific">Paracoccus salipaludis</name>
    <dbReference type="NCBI Taxonomy" id="2032623"/>
    <lineage>
        <taxon>Bacteria</taxon>
        <taxon>Pseudomonadati</taxon>
        <taxon>Pseudomonadota</taxon>
        <taxon>Alphaproteobacteria</taxon>
        <taxon>Rhodobacterales</taxon>
        <taxon>Paracoccaceae</taxon>
        <taxon>Paracoccus</taxon>
    </lineage>
</organism>